<comment type="subcellular location">
    <subcellularLocation>
        <location evidence="2">Cytoplasm</location>
    </subcellularLocation>
</comment>
<dbReference type="InterPro" id="IPR048222">
    <property type="entry name" value="TRIM65_SPRY_PRY"/>
</dbReference>
<dbReference type="AlphaFoldDB" id="A0A2Y9R0K0"/>
<dbReference type="Pfam" id="PF00622">
    <property type="entry name" value="SPRY"/>
    <property type="match status" value="1"/>
</dbReference>
<dbReference type="RefSeq" id="XP_023585189.1">
    <property type="nucleotide sequence ID" value="XM_023729421.1"/>
</dbReference>
<dbReference type="CTD" id="201292"/>
<dbReference type="InterPro" id="IPR017907">
    <property type="entry name" value="Znf_RING_CS"/>
</dbReference>
<evidence type="ECO:0000256" key="19">
    <source>
        <dbReference type="PROSITE-ProRule" id="PRU00175"/>
    </source>
</evidence>
<comment type="subunit">
    <text evidence="16">Homo-multimerizes. Interacts with ARRDC4.</text>
</comment>
<keyword evidence="15 20" id="KW-0175">Coiled coil</keyword>
<dbReference type="Gene3D" id="3.30.160.60">
    <property type="entry name" value="Classic Zinc Finger"/>
    <property type="match status" value="1"/>
</dbReference>
<dbReference type="GO" id="GO:0045087">
    <property type="term" value="P:innate immune response"/>
    <property type="evidence" value="ECO:0007669"/>
    <property type="project" value="UniProtKB-KW"/>
</dbReference>
<dbReference type="FunCoup" id="A0A2Y9R0K0">
    <property type="interactions" value="1473"/>
</dbReference>
<evidence type="ECO:0000256" key="8">
    <source>
        <dbReference type="ARBA" id="ARBA00022588"/>
    </source>
</evidence>
<dbReference type="SUPFAM" id="SSF49899">
    <property type="entry name" value="Concanavalin A-like lectins/glucanases"/>
    <property type="match status" value="1"/>
</dbReference>
<keyword evidence="14" id="KW-0007">Acetylation</keyword>
<keyword evidence="7" id="KW-0597">Phosphoprotein</keyword>
<dbReference type="STRING" id="127582.A0A2Y9R0K0"/>
<dbReference type="GO" id="GO:0061630">
    <property type="term" value="F:ubiquitin protein ligase activity"/>
    <property type="evidence" value="ECO:0007669"/>
    <property type="project" value="UniProtKB-EC"/>
</dbReference>
<dbReference type="FunFam" id="2.60.120.920:FF:000061">
    <property type="entry name" value="Tripartite motif containing 65"/>
    <property type="match status" value="1"/>
</dbReference>
<dbReference type="SUPFAM" id="SSF57845">
    <property type="entry name" value="B-box zinc-binding domain"/>
    <property type="match status" value="1"/>
</dbReference>
<dbReference type="Pfam" id="PF13445">
    <property type="entry name" value="zf-RING_UBOX"/>
    <property type="match status" value="1"/>
</dbReference>
<keyword evidence="9" id="KW-0808">Transferase</keyword>
<dbReference type="EC" id="2.3.2.27" evidence="5"/>
<comment type="similarity">
    <text evidence="4">Belongs to the TRIM/RBCC family.</text>
</comment>
<accession>A0A2Y9R0K0</accession>
<keyword evidence="10" id="KW-0479">Metal-binding</keyword>
<keyword evidence="11 19" id="KW-0863">Zinc-finger</keyword>
<evidence type="ECO:0000256" key="3">
    <source>
        <dbReference type="ARBA" id="ARBA00004906"/>
    </source>
</evidence>
<dbReference type="InParanoid" id="A0A2Y9R0K0"/>
<dbReference type="InterPro" id="IPR003877">
    <property type="entry name" value="SPRY_dom"/>
</dbReference>
<dbReference type="Gene3D" id="2.60.120.920">
    <property type="match status" value="1"/>
</dbReference>
<feature type="domain" description="B30.2/SPRY" evidence="23">
    <location>
        <begin position="308"/>
        <end position="503"/>
    </location>
</feature>
<dbReference type="Pfam" id="PF25600">
    <property type="entry name" value="TRIM_CC"/>
    <property type="match status" value="1"/>
</dbReference>
<evidence type="ECO:0000256" key="16">
    <source>
        <dbReference type="ARBA" id="ARBA00065521"/>
    </source>
</evidence>
<evidence type="ECO:0000259" key="23">
    <source>
        <dbReference type="PROSITE" id="PS50188"/>
    </source>
</evidence>
<sequence length="514" mass="57111">MAAQQLEEKLTCAICLGLYRDPATLPCGHNFCEACIKDGWAHCGRECPECREPFADGAVLRRNVALSNVVELVRAAERGPEPEPGAEPRPQRHGHPLELFCRTEGRCVCSACTVFECRLHERALLDAERREREAQLRASLEVTAQQATQAKAQLQELQQQSSQIQSSACTLATRVSGKFSCLLQALEMWRALALKGIEAAKAQALAKAQDERQRLQDHLEALAHHDCSVRDLLGQLDDRTFLQESQLLVPPVPLGPLTPLQWDEDQQLGGLKETLSKLGGLLLEERGHPGMPAEAADLGPMEAPGPLTPVPSPVCPLRRELWQNYRNLTFDADSANRYLHLFRQNQQVKHCHQARGQASPGSFELWQVQCAQSFQSGRHYWEVRTSNHSVTLGVAYPELERHKRGTHTDNIGRGPCSWGLCVQEDGTQAWHNGEVQHLPAVSGRLLGVDLDLALGRLTFYSLKPHTQPLHTFHAVFNQPLYPVFWLLEGRSLTLCQQPGAKLLPGSQEEASGLC</sequence>
<keyword evidence="12" id="KW-0862">Zinc</keyword>
<feature type="region of interest" description="Disordered" evidence="21">
    <location>
        <begin position="75"/>
        <end position="94"/>
    </location>
</feature>
<feature type="coiled-coil region" evidence="20">
    <location>
        <begin position="194"/>
        <end position="225"/>
    </location>
</feature>
<evidence type="ECO:0000256" key="18">
    <source>
        <dbReference type="ARBA" id="ARBA00076763"/>
    </source>
</evidence>
<evidence type="ECO:0000256" key="6">
    <source>
        <dbReference type="ARBA" id="ARBA00022490"/>
    </source>
</evidence>
<dbReference type="PANTHER" id="PTHR25465:SF14">
    <property type="entry name" value="E3 UBIQUITIN-PROTEIN LIGASE TRIM65"/>
    <property type="match status" value="1"/>
</dbReference>
<name>A0A2Y9R0K0_TRIMA</name>
<dbReference type="InterPro" id="IPR058030">
    <property type="entry name" value="TRIM8/14/16/25/29/45/65_CC"/>
</dbReference>
<dbReference type="InterPro" id="IPR001870">
    <property type="entry name" value="B30.2/SPRY"/>
</dbReference>
<evidence type="ECO:0000256" key="20">
    <source>
        <dbReference type="SAM" id="Coils"/>
    </source>
</evidence>
<dbReference type="KEGG" id="tmu:101351751"/>
<dbReference type="GO" id="GO:0008270">
    <property type="term" value="F:zinc ion binding"/>
    <property type="evidence" value="ECO:0007669"/>
    <property type="project" value="UniProtKB-KW"/>
</dbReference>
<evidence type="ECO:0000256" key="15">
    <source>
        <dbReference type="ARBA" id="ARBA00023054"/>
    </source>
</evidence>
<organism evidence="24 25">
    <name type="scientific">Trichechus manatus latirostris</name>
    <name type="common">Florida manatee</name>
    <dbReference type="NCBI Taxonomy" id="127582"/>
    <lineage>
        <taxon>Eukaryota</taxon>
        <taxon>Metazoa</taxon>
        <taxon>Chordata</taxon>
        <taxon>Craniata</taxon>
        <taxon>Vertebrata</taxon>
        <taxon>Euteleostomi</taxon>
        <taxon>Mammalia</taxon>
        <taxon>Eutheria</taxon>
        <taxon>Afrotheria</taxon>
        <taxon>Sirenia</taxon>
        <taxon>Trichechidae</taxon>
        <taxon>Trichechus</taxon>
    </lineage>
</organism>
<keyword evidence="24" id="KW-1185">Reference proteome</keyword>
<dbReference type="SUPFAM" id="SSF57850">
    <property type="entry name" value="RING/U-box"/>
    <property type="match status" value="1"/>
</dbReference>
<evidence type="ECO:0000313" key="24">
    <source>
        <dbReference type="Proteomes" id="UP000248480"/>
    </source>
</evidence>
<evidence type="ECO:0000256" key="11">
    <source>
        <dbReference type="ARBA" id="ARBA00022771"/>
    </source>
</evidence>
<comment type="pathway">
    <text evidence="3">Protein modification; protein ubiquitination.</text>
</comment>
<evidence type="ECO:0000256" key="17">
    <source>
        <dbReference type="ARBA" id="ARBA00073100"/>
    </source>
</evidence>
<evidence type="ECO:0000256" key="2">
    <source>
        <dbReference type="ARBA" id="ARBA00004496"/>
    </source>
</evidence>
<dbReference type="CDD" id="cd12896">
    <property type="entry name" value="SPRY_PRY_TRIM65"/>
    <property type="match status" value="1"/>
</dbReference>
<proteinExistence type="inferred from homology"/>
<evidence type="ECO:0000256" key="4">
    <source>
        <dbReference type="ARBA" id="ARBA00008518"/>
    </source>
</evidence>
<keyword evidence="6" id="KW-0963">Cytoplasm</keyword>
<dbReference type="InterPro" id="IPR027370">
    <property type="entry name" value="Znf-RING_euk"/>
</dbReference>
<dbReference type="InterPro" id="IPR013320">
    <property type="entry name" value="ConA-like_dom_sf"/>
</dbReference>
<evidence type="ECO:0000256" key="7">
    <source>
        <dbReference type="ARBA" id="ARBA00022553"/>
    </source>
</evidence>
<dbReference type="FunFam" id="3.30.40.10:FF:000492">
    <property type="entry name" value="Tripartite motif containing 65"/>
    <property type="match status" value="1"/>
</dbReference>
<dbReference type="Proteomes" id="UP000248480">
    <property type="component" value="Unplaced"/>
</dbReference>
<evidence type="ECO:0000256" key="13">
    <source>
        <dbReference type="ARBA" id="ARBA00022859"/>
    </source>
</evidence>
<protein>
    <recommendedName>
        <fullName evidence="17">E3 ubiquitin-protein ligase TRIM65</fullName>
        <ecNumber evidence="5">2.3.2.27</ecNumber>
    </recommendedName>
    <alternativeName>
        <fullName evidence="18">Tripartite motif-containing protein 65</fullName>
    </alternativeName>
</protein>
<comment type="catalytic activity">
    <reaction evidence="1">
        <text>S-ubiquitinyl-[E2 ubiquitin-conjugating enzyme]-L-cysteine + [acceptor protein]-L-lysine = [E2 ubiquitin-conjugating enzyme]-L-cysteine + N(6)-ubiquitinyl-[acceptor protein]-L-lysine.</text>
        <dbReference type="EC" id="2.3.2.27"/>
    </reaction>
</comment>
<feature type="coiled-coil region" evidence="20">
    <location>
        <begin position="137"/>
        <end position="167"/>
    </location>
</feature>
<gene>
    <name evidence="25" type="primary">TRIM65</name>
</gene>
<dbReference type="PROSITE" id="PS50188">
    <property type="entry name" value="B302_SPRY"/>
    <property type="match status" value="1"/>
</dbReference>
<dbReference type="InterPro" id="IPR051051">
    <property type="entry name" value="E3_ubiq-ligase_TRIM/RNF"/>
</dbReference>
<dbReference type="InterPro" id="IPR003879">
    <property type="entry name" value="Butyrophylin_SPRY"/>
</dbReference>
<dbReference type="GO" id="GO:0043254">
    <property type="term" value="P:regulation of protein-containing complex assembly"/>
    <property type="evidence" value="ECO:0007669"/>
    <property type="project" value="UniProtKB-ARBA"/>
</dbReference>
<dbReference type="PRINTS" id="PR01407">
    <property type="entry name" value="BUTYPHLNCDUF"/>
</dbReference>
<dbReference type="GO" id="GO:0010508">
    <property type="term" value="P:positive regulation of autophagy"/>
    <property type="evidence" value="ECO:0007669"/>
    <property type="project" value="TreeGrafter"/>
</dbReference>
<dbReference type="GO" id="GO:0005737">
    <property type="term" value="C:cytoplasm"/>
    <property type="evidence" value="ECO:0007669"/>
    <property type="project" value="UniProtKB-SubCell"/>
</dbReference>
<evidence type="ECO:0000313" key="25">
    <source>
        <dbReference type="RefSeq" id="XP_023585189.1"/>
    </source>
</evidence>
<evidence type="ECO:0000256" key="5">
    <source>
        <dbReference type="ARBA" id="ARBA00012483"/>
    </source>
</evidence>
<evidence type="ECO:0000256" key="14">
    <source>
        <dbReference type="ARBA" id="ARBA00022990"/>
    </source>
</evidence>
<keyword evidence="13" id="KW-0391">Immunity</keyword>
<evidence type="ECO:0000256" key="9">
    <source>
        <dbReference type="ARBA" id="ARBA00022679"/>
    </source>
</evidence>
<dbReference type="InterPro" id="IPR043136">
    <property type="entry name" value="B30.2/SPRY_sf"/>
</dbReference>
<evidence type="ECO:0000256" key="21">
    <source>
        <dbReference type="SAM" id="MobiDB-lite"/>
    </source>
</evidence>
<feature type="domain" description="RING-type" evidence="22">
    <location>
        <begin position="12"/>
        <end position="51"/>
    </location>
</feature>
<keyword evidence="8" id="KW-0399">Innate immunity</keyword>
<dbReference type="GO" id="GO:0070534">
    <property type="term" value="P:protein K63-linked ubiquitination"/>
    <property type="evidence" value="ECO:0007669"/>
    <property type="project" value="UniProtKB-ARBA"/>
</dbReference>
<dbReference type="InterPro" id="IPR013083">
    <property type="entry name" value="Znf_RING/FYVE/PHD"/>
</dbReference>
<dbReference type="PANTHER" id="PTHR25465">
    <property type="entry name" value="B-BOX DOMAIN CONTAINING"/>
    <property type="match status" value="1"/>
</dbReference>
<dbReference type="SMART" id="SM00184">
    <property type="entry name" value="RING"/>
    <property type="match status" value="1"/>
</dbReference>
<dbReference type="PROSITE" id="PS50089">
    <property type="entry name" value="ZF_RING_2"/>
    <property type="match status" value="1"/>
</dbReference>
<dbReference type="GeneID" id="101351751"/>
<evidence type="ECO:0000256" key="1">
    <source>
        <dbReference type="ARBA" id="ARBA00000900"/>
    </source>
</evidence>
<dbReference type="PROSITE" id="PS00518">
    <property type="entry name" value="ZF_RING_1"/>
    <property type="match status" value="1"/>
</dbReference>
<reference evidence="25" key="1">
    <citation type="submission" date="2025-08" db="UniProtKB">
        <authorList>
            <consortium name="RefSeq"/>
        </authorList>
    </citation>
    <scope>IDENTIFICATION</scope>
</reference>
<dbReference type="SMART" id="SM00449">
    <property type="entry name" value="SPRY"/>
    <property type="match status" value="1"/>
</dbReference>
<evidence type="ECO:0000259" key="22">
    <source>
        <dbReference type="PROSITE" id="PS50089"/>
    </source>
</evidence>
<evidence type="ECO:0000256" key="12">
    <source>
        <dbReference type="ARBA" id="ARBA00022833"/>
    </source>
</evidence>
<dbReference type="InterPro" id="IPR001841">
    <property type="entry name" value="Znf_RING"/>
</dbReference>
<dbReference type="Gene3D" id="3.30.40.10">
    <property type="entry name" value="Zinc/RING finger domain, C3HC4 (zinc finger)"/>
    <property type="match status" value="1"/>
</dbReference>
<dbReference type="GO" id="GO:0032728">
    <property type="term" value="P:positive regulation of interferon-beta production"/>
    <property type="evidence" value="ECO:0007669"/>
    <property type="project" value="UniProtKB-ARBA"/>
</dbReference>
<evidence type="ECO:0000256" key="10">
    <source>
        <dbReference type="ARBA" id="ARBA00022723"/>
    </source>
</evidence>